<dbReference type="HOGENOM" id="CLU_1329660_0_0_11"/>
<keyword evidence="1" id="KW-0812">Transmembrane</keyword>
<protein>
    <submittedName>
        <fullName evidence="2">Conserved putative membrane protein</fullName>
    </submittedName>
</protein>
<dbReference type="AlphaFoldDB" id="A0A075V454"/>
<evidence type="ECO:0000256" key="1">
    <source>
        <dbReference type="SAM" id="Phobius"/>
    </source>
</evidence>
<dbReference type="KEGG" id="aja:AJAP_36380"/>
<sequence>MTAWIIAIVAVALPIVLAVWWILAGAAKKRGLAALARERGWDFYSGARLGAAGGRHEQPATGRAPAPLRRAGESIDQAVVGTHRGKPFGVYRYHRPGAGFRQDGTRESGSLRTVVHVEAGAAMPDCTLSISGSEVDCSNPAVVLRPDVRDWLTANAGRCREFHTSGRTVAVVPKVLPSGKQLLRTLDYLADVADRAPLTSTPPDRV</sequence>
<dbReference type="RefSeq" id="WP_038519847.1">
    <property type="nucleotide sequence ID" value="NZ_CP008953.1"/>
</dbReference>
<organism evidence="2 3">
    <name type="scientific">Amycolatopsis japonica</name>
    <dbReference type="NCBI Taxonomy" id="208439"/>
    <lineage>
        <taxon>Bacteria</taxon>
        <taxon>Bacillati</taxon>
        <taxon>Actinomycetota</taxon>
        <taxon>Actinomycetes</taxon>
        <taxon>Pseudonocardiales</taxon>
        <taxon>Pseudonocardiaceae</taxon>
        <taxon>Amycolatopsis</taxon>
        <taxon>Amycolatopsis japonica group</taxon>
    </lineage>
</organism>
<accession>A0A075V454</accession>
<keyword evidence="1" id="KW-0472">Membrane</keyword>
<reference evidence="2 3" key="1">
    <citation type="journal article" date="2014" name="J. Biotechnol.">
        <title>Complete genome sequence of the actinobacterium Amycolatopsis japonica MG417-CF17(T) (=DSM 44213T) producing (S,S)-N,N'-ethylenediaminedisuccinic acid.</title>
        <authorList>
            <person name="Stegmann E."/>
            <person name="Albersmeier A."/>
            <person name="Spohn M."/>
            <person name="Gert H."/>
            <person name="Weber T."/>
            <person name="Wohlleben W."/>
            <person name="Kalinowski J."/>
            <person name="Ruckert C."/>
        </authorList>
    </citation>
    <scope>NUCLEOTIDE SEQUENCE [LARGE SCALE GENOMIC DNA]</scope>
    <source>
        <strain evidence="3">MG417-CF17 (DSM 44213)</strain>
    </source>
</reference>
<keyword evidence="1" id="KW-1133">Transmembrane helix</keyword>
<evidence type="ECO:0000313" key="2">
    <source>
        <dbReference type="EMBL" id="AIG80078.1"/>
    </source>
</evidence>
<dbReference type="EMBL" id="CP008953">
    <property type="protein sequence ID" value="AIG80078.1"/>
    <property type="molecule type" value="Genomic_DNA"/>
</dbReference>
<name>A0A075V454_9PSEU</name>
<feature type="transmembrane region" description="Helical" evidence="1">
    <location>
        <begin position="6"/>
        <end position="27"/>
    </location>
</feature>
<keyword evidence="3" id="KW-1185">Reference proteome</keyword>
<evidence type="ECO:0000313" key="3">
    <source>
        <dbReference type="Proteomes" id="UP000028492"/>
    </source>
</evidence>
<proteinExistence type="predicted"/>
<dbReference type="Proteomes" id="UP000028492">
    <property type="component" value="Chromosome"/>
</dbReference>
<gene>
    <name evidence="2" type="ORF">AJAP_36380</name>
</gene>
<dbReference type="STRING" id="208439.AJAP_36380"/>